<evidence type="ECO:0000256" key="5">
    <source>
        <dbReference type="ARBA" id="ARBA00023136"/>
    </source>
</evidence>
<feature type="transmembrane region" description="Helical" evidence="7">
    <location>
        <begin position="213"/>
        <end position="241"/>
    </location>
</feature>
<feature type="region of interest" description="Disordered" evidence="6">
    <location>
        <begin position="340"/>
        <end position="393"/>
    </location>
</feature>
<evidence type="ECO:0000313" key="9">
    <source>
        <dbReference type="Proteomes" id="UP001265315"/>
    </source>
</evidence>
<keyword evidence="3 7" id="KW-0812">Transmembrane</keyword>
<name>A0AAW8M2I1_AGRTU</name>
<evidence type="ECO:0000256" key="7">
    <source>
        <dbReference type="SAM" id="Phobius"/>
    </source>
</evidence>
<dbReference type="Proteomes" id="UP001265315">
    <property type="component" value="Unassembled WGS sequence"/>
</dbReference>
<dbReference type="Pfam" id="PF04610">
    <property type="entry name" value="TrbL"/>
    <property type="match status" value="1"/>
</dbReference>
<evidence type="ECO:0000256" key="6">
    <source>
        <dbReference type="SAM" id="MobiDB-lite"/>
    </source>
</evidence>
<keyword evidence="5 7" id="KW-0472">Membrane</keyword>
<feature type="transmembrane region" description="Helical" evidence="7">
    <location>
        <begin position="253"/>
        <end position="271"/>
    </location>
</feature>
<organism evidence="8 9">
    <name type="scientific">Agrobacterium tumefaciens</name>
    <dbReference type="NCBI Taxonomy" id="358"/>
    <lineage>
        <taxon>Bacteria</taxon>
        <taxon>Pseudomonadati</taxon>
        <taxon>Pseudomonadota</taxon>
        <taxon>Alphaproteobacteria</taxon>
        <taxon>Hyphomicrobiales</taxon>
        <taxon>Rhizobiaceae</taxon>
        <taxon>Rhizobium/Agrobacterium group</taxon>
        <taxon>Agrobacterium</taxon>
        <taxon>Agrobacterium tumefaciens complex</taxon>
    </lineage>
</organism>
<feature type="compositionally biased region" description="Polar residues" evidence="6">
    <location>
        <begin position="375"/>
        <end position="393"/>
    </location>
</feature>
<gene>
    <name evidence="8" type="ORF">J2W61_005213</name>
</gene>
<protein>
    <submittedName>
        <fullName evidence="8">Type IV secretion system protein VirB6</fullName>
    </submittedName>
</protein>
<evidence type="ECO:0000313" key="8">
    <source>
        <dbReference type="EMBL" id="MDR6705338.1"/>
    </source>
</evidence>
<dbReference type="GO" id="GO:0030255">
    <property type="term" value="P:protein secretion by the type IV secretion system"/>
    <property type="evidence" value="ECO:0007669"/>
    <property type="project" value="InterPro"/>
</dbReference>
<sequence length="393" mass="42689">MGLITYISTSIDSTMIGYVEEVFNDIATPMRILLNSMAVLALMFLALNHILQFKTVSMAVYFSWFLRFILIYSVGTFWVNFEGIYNIFVELPSDYSTLLIKSSLSNIKTISTDILDPARITDSPTAMDEFTHALTWISSKYLTDVSIWDIGGSIKNVFLGALILIIACVFTAIAAVVLAFAKIGFAVAMCLAPLAIVFLMMEQTKQYFDSWLRFLVGFVVLPILVTALMSIILYVAGEILASSGASAENKDRFFAFIFIMAAALILLSQLPTMASTLASSSVSVVGASVASARSMMRNSSRLHSLGQRARDGVGVANSARKAGASPSGIAMSAISGFRQSAGLRQARRDDRLADRIKGTGGEKKAPRRHHEGNSAARTPASTDTPEQQNLNRP</sequence>
<comment type="similarity">
    <text evidence="2">Belongs to the TrbL/VirB6 family.</text>
</comment>
<accession>A0AAW8M2I1</accession>
<feature type="transmembrane region" description="Helical" evidence="7">
    <location>
        <begin position="58"/>
        <end position="79"/>
    </location>
</feature>
<evidence type="ECO:0000256" key="1">
    <source>
        <dbReference type="ARBA" id="ARBA00004141"/>
    </source>
</evidence>
<feature type="transmembrane region" description="Helical" evidence="7">
    <location>
        <begin position="157"/>
        <end position="178"/>
    </location>
</feature>
<reference evidence="8" key="1">
    <citation type="submission" date="2023-07" db="EMBL/GenBank/DDBJ databases">
        <title>Sorghum-associated microbial communities from plants grown in Nebraska, USA.</title>
        <authorList>
            <person name="Schachtman D."/>
        </authorList>
    </citation>
    <scope>NUCLEOTIDE SEQUENCE</scope>
    <source>
        <strain evidence="8">1457</strain>
    </source>
</reference>
<feature type="transmembrane region" description="Helical" evidence="7">
    <location>
        <begin position="32"/>
        <end position="51"/>
    </location>
</feature>
<keyword evidence="4 7" id="KW-1133">Transmembrane helix</keyword>
<evidence type="ECO:0000256" key="3">
    <source>
        <dbReference type="ARBA" id="ARBA00022692"/>
    </source>
</evidence>
<dbReference type="EMBL" id="JAVDSW010000009">
    <property type="protein sequence ID" value="MDR6705338.1"/>
    <property type="molecule type" value="Genomic_DNA"/>
</dbReference>
<dbReference type="RefSeq" id="WP_111794435.1">
    <property type="nucleotide sequence ID" value="NZ_JAGIPM010000010.1"/>
</dbReference>
<comment type="subcellular location">
    <subcellularLocation>
        <location evidence="1">Membrane</location>
        <topology evidence="1">Multi-pass membrane protein</topology>
    </subcellularLocation>
</comment>
<dbReference type="InterPro" id="IPR007688">
    <property type="entry name" value="Conjugal_tfr_TrbL/VirB6"/>
</dbReference>
<feature type="transmembrane region" description="Helical" evidence="7">
    <location>
        <begin position="183"/>
        <end position="201"/>
    </location>
</feature>
<proteinExistence type="inferred from homology"/>
<dbReference type="GO" id="GO:0016020">
    <property type="term" value="C:membrane"/>
    <property type="evidence" value="ECO:0007669"/>
    <property type="project" value="UniProtKB-SubCell"/>
</dbReference>
<evidence type="ECO:0000256" key="4">
    <source>
        <dbReference type="ARBA" id="ARBA00022989"/>
    </source>
</evidence>
<evidence type="ECO:0000256" key="2">
    <source>
        <dbReference type="ARBA" id="ARBA00007802"/>
    </source>
</evidence>
<feature type="compositionally biased region" description="Basic and acidic residues" evidence="6">
    <location>
        <begin position="346"/>
        <end position="364"/>
    </location>
</feature>
<comment type="caution">
    <text evidence="8">The sequence shown here is derived from an EMBL/GenBank/DDBJ whole genome shotgun (WGS) entry which is preliminary data.</text>
</comment>
<dbReference type="AlphaFoldDB" id="A0AAW8M2I1"/>